<keyword evidence="5" id="KW-1133">Transmembrane helix</keyword>
<dbReference type="GO" id="GO:0048367">
    <property type="term" value="P:shoot system development"/>
    <property type="evidence" value="ECO:0007669"/>
    <property type="project" value="UniProtKB-ARBA"/>
</dbReference>
<gene>
    <name evidence="8" type="ORF">ACMD2_00693</name>
</gene>
<keyword evidence="2" id="KW-0217">Developmental protein</keyword>
<name>A0A199VDK4_ANACO</name>
<evidence type="ECO:0000256" key="2">
    <source>
        <dbReference type="ARBA" id="ARBA00022473"/>
    </source>
</evidence>
<dbReference type="Proteomes" id="UP000092600">
    <property type="component" value="Unassembled WGS sequence"/>
</dbReference>
<evidence type="ECO:0000256" key="1">
    <source>
        <dbReference type="ARBA" id="ARBA00004162"/>
    </source>
</evidence>
<evidence type="ECO:0000313" key="9">
    <source>
        <dbReference type="Proteomes" id="UP000092600"/>
    </source>
</evidence>
<evidence type="ECO:0000313" key="8">
    <source>
        <dbReference type="EMBL" id="OAY74956.1"/>
    </source>
</evidence>
<dbReference type="GO" id="GO:0005886">
    <property type="term" value="C:plasma membrane"/>
    <property type="evidence" value="ECO:0007669"/>
    <property type="project" value="UniProtKB-SubCell"/>
</dbReference>
<dbReference type="EMBL" id="LSRQ01002222">
    <property type="protein sequence ID" value="OAY74956.1"/>
    <property type="molecule type" value="Genomic_DNA"/>
</dbReference>
<accession>A0A199VDK4</accession>
<evidence type="ECO:0000256" key="7">
    <source>
        <dbReference type="ARBA" id="ARBA00024340"/>
    </source>
</evidence>
<protein>
    <submittedName>
        <fullName evidence="8">Uncharacterized protein</fullName>
    </submittedName>
</protein>
<dbReference type="InterPro" id="IPR012552">
    <property type="entry name" value="DVL"/>
</dbReference>
<keyword evidence="4" id="KW-0812">Transmembrane</keyword>
<proteinExistence type="inferred from homology"/>
<evidence type="ECO:0000256" key="4">
    <source>
        <dbReference type="ARBA" id="ARBA00022692"/>
    </source>
</evidence>
<dbReference type="Pfam" id="PF08137">
    <property type="entry name" value="DVL"/>
    <property type="match status" value="1"/>
</dbReference>
<evidence type="ECO:0000256" key="5">
    <source>
        <dbReference type="ARBA" id="ARBA00022989"/>
    </source>
</evidence>
<comment type="caution">
    <text evidence="8">The sequence shown here is derived from an EMBL/GenBank/DDBJ whole genome shotgun (WGS) entry which is preliminary data.</text>
</comment>
<evidence type="ECO:0000256" key="6">
    <source>
        <dbReference type="ARBA" id="ARBA00023136"/>
    </source>
</evidence>
<keyword evidence="3" id="KW-1003">Cell membrane</keyword>
<keyword evidence="6" id="KW-0472">Membrane</keyword>
<organism evidence="8 9">
    <name type="scientific">Ananas comosus</name>
    <name type="common">Pineapple</name>
    <name type="synonym">Ananas ananas</name>
    <dbReference type="NCBI Taxonomy" id="4615"/>
    <lineage>
        <taxon>Eukaryota</taxon>
        <taxon>Viridiplantae</taxon>
        <taxon>Streptophyta</taxon>
        <taxon>Embryophyta</taxon>
        <taxon>Tracheophyta</taxon>
        <taxon>Spermatophyta</taxon>
        <taxon>Magnoliopsida</taxon>
        <taxon>Liliopsida</taxon>
        <taxon>Poales</taxon>
        <taxon>Bromeliaceae</taxon>
        <taxon>Bromelioideae</taxon>
        <taxon>Ananas</taxon>
    </lineage>
</organism>
<sequence length="87" mass="9885">MGIRLPDVGSAIKMPSARRNVRVKYEPLADLIVRSGLDCPHRTSKLMIRSHGNKLQRGGGLSRSLREHRSSLYIIRRCAVMLLCYHD</sequence>
<reference evidence="8 9" key="1">
    <citation type="journal article" date="2016" name="DNA Res.">
        <title>The draft genome of MD-2 pineapple using hybrid error correction of long reads.</title>
        <authorList>
            <person name="Redwan R.M."/>
            <person name="Saidin A."/>
            <person name="Kumar S.V."/>
        </authorList>
    </citation>
    <scope>NUCLEOTIDE SEQUENCE [LARGE SCALE GENOMIC DNA]</scope>
    <source>
        <strain evidence="9">cv. MD2</strain>
        <tissue evidence="8">Leaf</tissue>
    </source>
</reference>
<comment type="subcellular location">
    <subcellularLocation>
        <location evidence="1">Cell membrane</location>
        <topology evidence="1">Single-pass membrane protein</topology>
    </subcellularLocation>
</comment>
<dbReference type="AlphaFoldDB" id="A0A199VDK4"/>
<dbReference type="GO" id="GO:0008285">
    <property type="term" value="P:negative regulation of cell population proliferation"/>
    <property type="evidence" value="ECO:0007669"/>
    <property type="project" value="InterPro"/>
</dbReference>
<dbReference type="InterPro" id="IPR051525">
    <property type="entry name" value="DVL_RTFL_regulatory"/>
</dbReference>
<comment type="similarity">
    <text evidence="7">Belongs to the DVL/RTFL small polypeptides family.</text>
</comment>
<dbReference type="PANTHER" id="PTHR33102">
    <property type="entry name" value="DVL19-RELATED-RELATED"/>
    <property type="match status" value="1"/>
</dbReference>
<evidence type="ECO:0000256" key="3">
    <source>
        <dbReference type="ARBA" id="ARBA00022475"/>
    </source>
</evidence>